<sequence length="78" mass="8196">MDTMHVDCDSCVARGPACSDCVVTVLLGSPQHGVDLDADEQQALAELARAGLVPPLRLIPGARRAQAVQSPLEWTESG</sequence>
<organism evidence="1 2">
    <name type="scientific">Microlunatus aurantiacus</name>
    <dbReference type="NCBI Taxonomy" id="446786"/>
    <lineage>
        <taxon>Bacteria</taxon>
        <taxon>Bacillati</taxon>
        <taxon>Actinomycetota</taxon>
        <taxon>Actinomycetes</taxon>
        <taxon>Propionibacteriales</taxon>
        <taxon>Propionibacteriaceae</taxon>
        <taxon>Microlunatus</taxon>
    </lineage>
</organism>
<gene>
    <name evidence="1" type="ORF">GCM10022204_29390</name>
</gene>
<dbReference type="RefSeq" id="WP_344813139.1">
    <property type="nucleotide sequence ID" value="NZ_BAAAYX010000013.1"/>
</dbReference>
<evidence type="ECO:0000313" key="2">
    <source>
        <dbReference type="Proteomes" id="UP001500051"/>
    </source>
</evidence>
<reference evidence="2" key="1">
    <citation type="journal article" date="2019" name="Int. J. Syst. Evol. Microbiol.">
        <title>The Global Catalogue of Microorganisms (GCM) 10K type strain sequencing project: providing services to taxonomists for standard genome sequencing and annotation.</title>
        <authorList>
            <consortium name="The Broad Institute Genomics Platform"/>
            <consortium name="The Broad Institute Genome Sequencing Center for Infectious Disease"/>
            <person name="Wu L."/>
            <person name="Ma J."/>
        </authorList>
    </citation>
    <scope>NUCLEOTIDE SEQUENCE [LARGE SCALE GENOMIC DNA]</scope>
    <source>
        <strain evidence="2">JCM 16548</strain>
    </source>
</reference>
<accession>A0ABP7DSF0</accession>
<keyword evidence="2" id="KW-1185">Reference proteome</keyword>
<dbReference type="Proteomes" id="UP001500051">
    <property type="component" value="Unassembled WGS sequence"/>
</dbReference>
<comment type="caution">
    <text evidence="1">The sequence shown here is derived from an EMBL/GenBank/DDBJ whole genome shotgun (WGS) entry which is preliminary data.</text>
</comment>
<proteinExistence type="predicted"/>
<evidence type="ECO:0008006" key="3">
    <source>
        <dbReference type="Google" id="ProtNLM"/>
    </source>
</evidence>
<dbReference type="EMBL" id="BAAAYX010000013">
    <property type="protein sequence ID" value="GAA3709261.1"/>
    <property type="molecule type" value="Genomic_DNA"/>
</dbReference>
<evidence type="ECO:0000313" key="1">
    <source>
        <dbReference type="EMBL" id="GAA3709261.1"/>
    </source>
</evidence>
<protein>
    <recommendedName>
        <fullName evidence="3">4Fe-4S ferredoxin-type domain-containing protein</fullName>
    </recommendedName>
</protein>
<name>A0ABP7DSF0_9ACTN</name>